<protein>
    <recommendedName>
        <fullName evidence="3">Methyltransferase</fullName>
    </recommendedName>
</protein>
<reference evidence="1 2" key="1">
    <citation type="submission" date="2017-09" db="EMBL/GenBank/DDBJ databases">
        <title>Depth-based differentiation of microbial function through sediment-hosted aquifers and enrichment of novel symbionts in the deep terrestrial subsurface.</title>
        <authorList>
            <person name="Probst A.J."/>
            <person name="Ladd B."/>
            <person name="Jarett J.K."/>
            <person name="Geller-Mcgrath D.E."/>
            <person name="Sieber C.M."/>
            <person name="Emerson J.B."/>
            <person name="Anantharaman K."/>
            <person name="Thomas B.C."/>
            <person name="Malmstrom R."/>
            <person name="Stieglmeier M."/>
            <person name="Klingl A."/>
            <person name="Woyke T."/>
            <person name="Ryan C.M."/>
            <person name="Banfield J.F."/>
        </authorList>
    </citation>
    <scope>NUCLEOTIDE SEQUENCE [LARGE SCALE GENOMIC DNA]</scope>
    <source>
        <strain evidence="1">CG10_big_fil_rev_8_21_14_0_10_46_23</strain>
    </source>
</reference>
<gene>
    <name evidence="1" type="ORF">COV31_00145</name>
</gene>
<comment type="caution">
    <text evidence="1">The sequence shown here is derived from an EMBL/GenBank/DDBJ whole genome shotgun (WGS) entry which is preliminary data.</text>
</comment>
<dbReference type="Proteomes" id="UP000230232">
    <property type="component" value="Unassembled WGS sequence"/>
</dbReference>
<evidence type="ECO:0000313" key="1">
    <source>
        <dbReference type="EMBL" id="PIR41636.1"/>
    </source>
</evidence>
<proteinExistence type="predicted"/>
<dbReference type="AlphaFoldDB" id="A0A2H0R5M2"/>
<evidence type="ECO:0000313" key="2">
    <source>
        <dbReference type="Proteomes" id="UP000230232"/>
    </source>
</evidence>
<dbReference type="Pfam" id="PF13578">
    <property type="entry name" value="Methyltransf_24"/>
    <property type="match status" value="1"/>
</dbReference>
<name>A0A2H0R5M2_9BACT</name>
<dbReference type="EMBL" id="PCXO01000003">
    <property type="protein sequence ID" value="PIR41636.1"/>
    <property type="molecule type" value="Genomic_DNA"/>
</dbReference>
<dbReference type="SUPFAM" id="SSF53335">
    <property type="entry name" value="S-adenosyl-L-methionine-dependent methyltransferases"/>
    <property type="match status" value="1"/>
</dbReference>
<dbReference type="Gene3D" id="3.40.50.150">
    <property type="entry name" value="Vaccinia Virus protein VP39"/>
    <property type="match status" value="1"/>
</dbReference>
<dbReference type="InterPro" id="IPR029063">
    <property type="entry name" value="SAM-dependent_MTases_sf"/>
</dbReference>
<sequence length="213" mass="25101">MSSSSTRIIKRISSWMRRPKRYWQIFWLIIRVKPRRIMEIGTWTGDRALTMIKLAKRHHSDEEIEYYGFDLFGQMTTERFSEEISKWPPTQKEAYDKLSATGADVHLFQGDTMKVLPDMISKLPKMDLIFIDGGHSLETITNDWHWASELMHDKTVVIFDDYWPDRTDAGCKVTVDGIDQKMYRVSILPLVDNFKKTDFGFLKIRLAKVCRRT</sequence>
<organism evidence="1 2">
    <name type="scientific">Candidatus Yanofskybacteria bacterium CG10_big_fil_rev_8_21_14_0_10_46_23</name>
    <dbReference type="NCBI Taxonomy" id="1975098"/>
    <lineage>
        <taxon>Bacteria</taxon>
        <taxon>Candidatus Yanofskyibacteriota</taxon>
    </lineage>
</organism>
<evidence type="ECO:0008006" key="3">
    <source>
        <dbReference type="Google" id="ProtNLM"/>
    </source>
</evidence>
<accession>A0A2H0R5M2</accession>